<dbReference type="InterPro" id="IPR009057">
    <property type="entry name" value="Homeodomain-like_sf"/>
</dbReference>
<keyword evidence="7 9" id="KW-0539">Nucleus</keyword>
<dbReference type="InterPro" id="IPR017970">
    <property type="entry name" value="Homeobox_CS"/>
</dbReference>
<feature type="domain" description="Homeobox" evidence="11">
    <location>
        <begin position="157"/>
        <end position="217"/>
    </location>
</feature>
<evidence type="ECO:0000256" key="5">
    <source>
        <dbReference type="ARBA" id="ARBA00023155"/>
    </source>
</evidence>
<organism evidence="12 13">
    <name type="scientific">Ictalurus punctatus</name>
    <name type="common">Channel catfish</name>
    <name type="synonym">Silurus punctatus</name>
    <dbReference type="NCBI Taxonomy" id="7998"/>
    <lineage>
        <taxon>Eukaryota</taxon>
        <taxon>Metazoa</taxon>
        <taxon>Chordata</taxon>
        <taxon>Craniata</taxon>
        <taxon>Vertebrata</taxon>
        <taxon>Euteleostomi</taxon>
        <taxon>Actinopterygii</taxon>
        <taxon>Neopterygii</taxon>
        <taxon>Teleostei</taxon>
        <taxon>Ostariophysi</taxon>
        <taxon>Siluriformes</taxon>
        <taxon>Ictaluridae</taxon>
        <taxon>Ictalurus</taxon>
    </lineage>
</organism>
<dbReference type="Proteomes" id="UP000221080">
    <property type="component" value="Chromosome 6"/>
</dbReference>
<name>A0A2D0R4F0_ICTPU</name>
<keyword evidence="12" id="KW-1185">Reference proteome</keyword>
<dbReference type="InterPro" id="IPR001356">
    <property type="entry name" value="HD"/>
</dbReference>
<dbReference type="RefSeq" id="XP_017324680.1">
    <property type="nucleotide sequence ID" value="XM_017469191.3"/>
</dbReference>
<dbReference type="Gene3D" id="1.10.10.60">
    <property type="entry name" value="Homeodomain-like"/>
    <property type="match status" value="1"/>
</dbReference>
<gene>
    <name evidence="13" type="primary">LOC108266153</name>
</gene>
<evidence type="ECO:0000256" key="6">
    <source>
        <dbReference type="ARBA" id="ARBA00023163"/>
    </source>
</evidence>
<dbReference type="OrthoDB" id="6159439at2759"/>
<keyword evidence="6" id="KW-0804">Transcription</keyword>
<evidence type="ECO:0000256" key="4">
    <source>
        <dbReference type="ARBA" id="ARBA00023125"/>
    </source>
</evidence>
<evidence type="ECO:0000256" key="8">
    <source>
        <dbReference type="ARBA" id="ARBA00029448"/>
    </source>
</evidence>
<evidence type="ECO:0000256" key="10">
    <source>
        <dbReference type="RuleBase" id="RU000682"/>
    </source>
</evidence>
<evidence type="ECO:0000256" key="9">
    <source>
        <dbReference type="PROSITE-ProRule" id="PRU00108"/>
    </source>
</evidence>
<dbReference type="SMART" id="SM00389">
    <property type="entry name" value="HOX"/>
    <property type="match status" value="1"/>
</dbReference>
<evidence type="ECO:0000256" key="7">
    <source>
        <dbReference type="ARBA" id="ARBA00023242"/>
    </source>
</evidence>
<dbReference type="InterPro" id="IPR046327">
    <property type="entry name" value="HXA1/B1/D1"/>
</dbReference>
<reference evidence="12" key="1">
    <citation type="journal article" date="2016" name="Nat. Commun.">
        <title>The channel catfish genome sequence provides insights into the evolution of scale formation in teleosts.</title>
        <authorList>
            <person name="Liu Z."/>
            <person name="Liu S."/>
            <person name="Yao J."/>
            <person name="Bao L."/>
            <person name="Zhang J."/>
            <person name="Li Y."/>
            <person name="Jiang C."/>
            <person name="Sun L."/>
            <person name="Wang R."/>
            <person name="Zhang Y."/>
            <person name="Zhou T."/>
            <person name="Zeng Q."/>
            <person name="Fu Q."/>
            <person name="Gao S."/>
            <person name="Li N."/>
            <person name="Koren S."/>
            <person name="Jiang Y."/>
            <person name="Zimin A."/>
            <person name="Xu P."/>
            <person name="Phillippy A.M."/>
            <person name="Geng X."/>
            <person name="Song L."/>
            <person name="Sun F."/>
            <person name="Li C."/>
            <person name="Wang X."/>
            <person name="Chen A."/>
            <person name="Jin Y."/>
            <person name="Yuan Z."/>
            <person name="Yang Y."/>
            <person name="Tan S."/>
            <person name="Peatman E."/>
            <person name="Lu J."/>
            <person name="Qin Z."/>
            <person name="Dunham R."/>
            <person name="Li Z."/>
            <person name="Sonstegard T."/>
            <person name="Feng J."/>
            <person name="Danzmann R.G."/>
            <person name="Schroeder S."/>
            <person name="Scheffler B."/>
            <person name="Duke M.V."/>
            <person name="Ballard L."/>
            <person name="Kucuktas H."/>
            <person name="Kaltenboeck L."/>
            <person name="Liu H."/>
            <person name="Armbruster J."/>
            <person name="Xie Y."/>
            <person name="Kirby M.L."/>
            <person name="Tian Y."/>
            <person name="Flanagan M.E."/>
            <person name="Mu W."/>
            <person name="Waldbieser G.C."/>
        </authorList>
    </citation>
    <scope>NUCLEOTIDE SEQUENCE [LARGE SCALE GENOMIC DNA]</scope>
    <source>
        <strain evidence="12">SDA103</strain>
    </source>
</reference>
<feature type="DNA-binding region" description="Homeobox" evidence="9">
    <location>
        <begin position="159"/>
        <end position="218"/>
    </location>
</feature>
<dbReference type="PANTHER" id="PTHR45946:SF3">
    <property type="entry name" value="HOMEOBOX PROTEIN HOX-A1"/>
    <property type="match status" value="1"/>
</dbReference>
<dbReference type="KEGG" id="ipu:108266153"/>
<evidence type="ECO:0000256" key="1">
    <source>
        <dbReference type="ARBA" id="ARBA00004123"/>
    </source>
</evidence>
<sequence>MSLRSKFCQVEQQGETQGRLETGIVDHVIHIPLTSDVQYSSSGFEAPRPNALFTDARSFGSYAEAEDCIMHGQFTSPVYSRSASFCLKESCLHSTDEEQPYVQSGKSLLTYDSYQNFTPPHGSCLITLRSENTGCAVNGFDWMKTKRNNSKRCSCGLTTATARTSFTTGQVTELEKEFHFNKYIGRHRRAEMASALHLSESQVKVWFQNRRMKQKKREKEEGLVPITRSTELHSSSTGSQPAHLPCYSCYHKSASTRKLT</sequence>
<dbReference type="Pfam" id="PF00046">
    <property type="entry name" value="Homeodomain"/>
    <property type="match status" value="1"/>
</dbReference>
<keyword evidence="5 9" id="KW-0371">Homeobox</keyword>
<dbReference type="PANTHER" id="PTHR45946">
    <property type="entry name" value="HOMEOBOX PROTEIN ROUGH-RELATED"/>
    <property type="match status" value="1"/>
</dbReference>
<accession>A0A2D0R4F0</accession>
<keyword evidence="2" id="KW-0217">Developmental protein</keyword>
<dbReference type="CDD" id="cd00086">
    <property type="entry name" value="homeodomain"/>
    <property type="match status" value="1"/>
</dbReference>
<evidence type="ECO:0000256" key="2">
    <source>
        <dbReference type="ARBA" id="ARBA00022473"/>
    </source>
</evidence>
<evidence type="ECO:0000259" key="11">
    <source>
        <dbReference type="PROSITE" id="PS50071"/>
    </source>
</evidence>
<dbReference type="PROSITE" id="PS00027">
    <property type="entry name" value="HOMEOBOX_1"/>
    <property type="match status" value="1"/>
</dbReference>
<reference evidence="13" key="2">
    <citation type="submission" date="2025-08" db="UniProtKB">
        <authorList>
            <consortium name="RefSeq"/>
        </authorList>
    </citation>
    <scope>IDENTIFICATION</scope>
    <source>
        <tissue evidence="13">Blood</tissue>
    </source>
</reference>
<dbReference type="PROSITE" id="PS50071">
    <property type="entry name" value="HOMEOBOX_2"/>
    <property type="match status" value="1"/>
</dbReference>
<evidence type="ECO:0000256" key="3">
    <source>
        <dbReference type="ARBA" id="ARBA00023015"/>
    </source>
</evidence>
<evidence type="ECO:0000313" key="13">
    <source>
        <dbReference type="RefSeq" id="XP_017324680.1"/>
    </source>
</evidence>
<comment type="similarity">
    <text evidence="8">Belongs to the Antp homeobox family. Labial subfamily.</text>
</comment>
<dbReference type="GO" id="GO:0000978">
    <property type="term" value="F:RNA polymerase II cis-regulatory region sequence-specific DNA binding"/>
    <property type="evidence" value="ECO:0007669"/>
    <property type="project" value="TreeGrafter"/>
</dbReference>
<dbReference type="SUPFAM" id="SSF46689">
    <property type="entry name" value="Homeodomain-like"/>
    <property type="match status" value="1"/>
</dbReference>
<dbReference type="GeneID" id="108266153"/>
<dbReference type="GO" id="GO:0005634">
    <property type="term" value="C:nucleus"/>
    <property type="evidence" value="ECO:0007669"/>
    <property type="project" value="UniProtKB-SubCell"/>
</dbReference>
<dbReference type="STRING" id="7998.ENSIPUP00000029383"/>
<dbReference type="InterPro" id="IPR020479">
    <property type="entry name" value="HD_metazoa"/>
</dbReference>
<evidence type="ECO:0000313" key="12">
    <source>
        <dbReference type="Proteomes" id="UP000221080"/>
    </source>
</evidence>
<keyword evidence="4 9" id="KW-0238">DNA-binding</keyword>
<dbReference type="GO" id="GO:0000981">
    <property type="term" value="F:DNA-binding transcription factor activity, RNA polymerase II-specific"/>
    <property type="evidence" value="ECO:0007669"/>
    <property type="project" value="InterPro"/>
</dbReference>
<keyword evidence="3" id="KW-0805">Transcription regulation</keyword>
<protein>
    <submittedName>
        <fullName evidence="13">Homeobox protein Hox-A1 isoform X1</fullName>
    </submittedName>
</protein>
<dbReference type="PRINTS" id="PR00024">
    <property type="entry name" value="HOMEOBOX"/>
</dbReference>
<proteinExistence type="inferred from homology"/>
<comment type="subcellular location">
    <subcellularLocation>
        <location evidence="1 9 10">Nucleus</location>
    </subcellularLocation>
</comment>
<dbReference type="AlphaFoldDB" id="A0A2D0R4F0"/>